<feature type="transmembrane region" description="Helical" evidence="2">
    <location>
        <begin position="21"/>
        <end position="41"/>
    </location>
</feature>
<feature type="transmembrane region" description="Helical" evidence="2">
    <location>
        <begin position="47"/>
        <end position="66"/>
    </location>
</feature>
<evidence type="ECO:0000313" key="3">
    <source>
        <dbReference type="EMBL" id="PIU68587.1"/>
    </source>
</evidence>
<feature type="region of interest" description="Disordered" evidence="1">
    <location>
        <begin position="387"/>
        <end position="418"/>
    </location>
</feature>
<evidence type="ECO:0008006" key="5">
    <source>
        <dbReference type="Google" id="ProtNLM"/>
    </source>
</evidence>
<accession>A0A2M7AMM1</accession>
<gene>
    <name evidence="3" type="ORF">COS81_03355</name>
</gene>
<dbReference type="InterPro" id="IPR008969">
    <property type="entry name" value="CarboxyPept-like_regulatory"/>
</dbReference>
<evidence type="ECO:0000313" key="4">
    <source>
        <dbReference type="Proteomes" id="UP000229916"/>
    </source>
</evidence>
<dbReference type="SUPFAM" id="SSF49464">
    <property type="entry name" value="Carboxypeptidase regulatory domain-like"/>
    <property type="match status" value="1"/>
</dbReference>
<reference evidence="4" key="1">
    <citation type="submission" date="2017-09" db="EMBL/GenBank/DDBJ databases">
        <title>Depth-based differentiation of microbial function through sediment-hosted aquifers and enrichment of novel symbionts in the deep terrestrial subsurface.</title>
        <authorList>
            <person name="Probst A.J."/>
            <person name="Ladd B."/>
            <person name="Jarett J.K."/>
            <person name="Geller-Mcgrath D.E."/>
            <person name="Sieber C.M.K."/>
            <person name="Emerson J.B."/>
            <person name="Anantharaman K."/>
            <person name="Thomas B.C."/>
            <person name="Malmstrom R."/>
            <person name="Stieglmeier M."/>
            <person name="Klingl A."/>
            <person name="Woyke T."/>
            <person name="Ryan C.M."/>
            <person name="Banfield J.F."/>
        </authorList>
    </citation>
    <scope>NUCLEOTIDE SEQUENCE [LARGE SCALE GENOMIC DNA]</scope>
</reference>
<proteinExistence type="predicted"/>
<evidence type="ECO:0000256" key="1">
    <source>
        <dbReference type="SAM" id="MobiDB-lite"/>
    </source>
</evidence>
<evidence type="ECO:0000256" key="2">
    <source>
        <dbReference type="SAM" id="Phobius"/>
    </source>
</evidence>
<keyword evidence="2" id="KW-1133">Transmembrane helix</keyword>
<sequence length="534" mass="58379">MQQHPIPQNVISFEDRLIGDFTIHQFVILAIGAVICFALYLAPLPIVLQYGLMISVGIFCAALALVKIQGMSLDEWIKNLVLAVYGPTQFIWRKGEFLPAVLTESVIPLTTQRHATGDENIVPDFSNLFPEEKIALDEEEKVFIDKLFFETPVEPSVITSVVKEAVMPETKSEEVSWEEFQAPQVLKTVPGKQVGIVRPTPSPTLVTTGTEKTQPEGPFPQPFPPQPSLPKKEKPKEEPADETYSLPSRTQVEVQPANVITPLASEINFGSKPFFTLSLSGKKPSYISSLTNLRINRALKNIYLAGGKPLPIRGERKIEPSPAIEKRFGEKAVTAEELVLPVATKAAKPVTQPPSSGKPQEPEGISLEQWIEPVSTPQPQVVVQKAVTSKPVPPPPGASQKTEAEQSKPKPKIVPPPFKPAEEIKKAKSKTFVPASLLMQAGGGPIKVTVPNLIYGNIKNQAGDLIEGAIIIVKDQKGLPVRALKSNHLGQFMAATPLPNGKYQIEFEKPDYNFDIIELELGGEVLNPIEVAAR</sequence>
<dbReference type="InterPro" id="IPR024414">
    <property type="entry name" value="Uncharacterised_PrgI"/>
</dbReference>
<dbReference type="Proteomes" id="UP000229916">
    <property type="component" value="Unassembled WGS sequence"/>
</dbReference>
<protein>
    <recommendedName>
        <fullName evidence="5">PrgI family protein</fullName>
    </recommendedName>
</protein>
<dbReference type="InterPro" id="IPR013783">
    <property type="entry name" value="Ig-like_fold"/>
</dbReference>
<name>A0A2M7AMM1_UNCKA</name>
<feature type="compositionally biased region" description="Pro residues" evidence="1">
    <location>
        <begin position="217"/>
        <end position="228"/>
    </location>
</feature>
<keyword evidence="2" id="KW-0812">Transmembrane</keyword>
<dbReference type="EMBL" id="PEWD01000066">
    <property type="protein sequence ID" value="PIU68587.1"/>
    <property type="molecule type" value="Genomic_DNA"/>
</dbReference>
<dbReference type="Pfam" id="PF12666">
    <property type="entry name" value="PrgI"/>
    <property type="match status" value="1"/>
</dbReference>
<keyword evidence="2" id="KW-0472">Membrane</keyword>
<feature type="region of interest" description="Disordered" evidence="1">
    <location>
        <begin position="194"/>
        <end position="248"/>
    </location>
</feature>
<dbReference type="Gene3D" id="2.60.40.10">
    <property type="entry name" value="Immunoglobulins"/>
    <property type="match status" value="1"/>
</dbReference>
<feature type="compositionally biased region" description="Polar residues" evidence="1">
    <location>
        <begin position="203"/>
        <end position="212"/>
    </location>
</feature>
<dbReference type="AlphaFoldDB" id="A0A2M7AMM1"/>
<organism evidence="3 4">
    <name type="scientific">candidate division WWE3 bacterium CG06_land_8_20_14_3_00_42_16</name>
    <dbReference type="NCBI Taxonomy" id="1975083"/>
    <lineage>
        <taxon>Bacteria</taxon>
        <taxon>Katanobacteria</taxon>
    </lineage>
</organism>
<comment type="caution">
    <text evidence="3">The sequence shown here is derived from an EMBL/GenBank/DDBJ whole genome shotgun (WGS) entry which is preliminary data.</text>
</comment>